<protein>
    <recommendedName>
        <fullName evidence="3">Outermembrane protein</fullName>
    </recommendedName>
</protein>
<accession>A0ABW5KVF0</accession>
<name>A0ABW5KVF0_9FLAO</name>
<reference evidence="2" key="1">
    <citation type="journal article" date="2019" name="Int. J. Syst. Evol. Microbiol.">
        <title>The Global Catalogue of Microorganisms (GCM) 10K type strain sequencing project: providing services to taxonomists for standard genome sequencing and annotation.</title>
        <authorList>
            <consortium name="The Broad Institute Genomics Platform"/>
            <consortium name="The Broad Institute Genome Sequencing Center for Infectious Disease"/>
            <person name="Wu L."/>
            <person name="Ma J."/>
        </authorList>
    </citation>
    <scope>NUCLEOTIDE SEQUENCE [LARGE SCALE GENOMIC DNA]</scope>
    <source>
        <strain evidence="2">KCTC 42587</strain>
    </source>
</reference>
<dbReference type="Proteomes" id="UP001597472">
    <property type="component" value="Unassembled WGS sequence"/>
</dbReference>
<dbReference type="RefSeq" id="WP_376894624.1">
    <property type="nucleotide sequence ID" value="NZ_JBHULS010000006.1"/>
</dbReference>
<evidence type="ECO:0000313" key="1">
    <source>
        <dbReference type="EMBL" id="MFD2552443.1"/>
    </source>
</evidence>
<gene>
    <name evidence="1" type="ORF">ACFSQP_11505</name>
</gene>
<comment type="caution">
    <text evidence="1">The sequence shown here is derived from an EMBL/GenBank/DDBJ whole genome shotgun (WGS) entry which is preliminary data.</text>
</comment>
<keyword evidence="2" id="KW-1185">Reference proteome</keyword>
<organism evidence="1 2">
    <name type="scientific">Bizionia sediminis</name>
    <dbReference type="NCBI Taxonomy" id="1737064"/>
    <lineage>
        <taxon>Bacteria</taxon>
        <taxon>Pseudomonadati</taxon>
        <taxon>Bacteroidota</taxon>
        <taxon>Flavobacteriia</taxon>
        <taxon>Flavobacteriales</taxon>
        <taxon>Flavobacteriaceae</taxon>
        <taxon>Bizionia</taxon>
    </lineage>
</organism>
<evidence type="ECO:0000313" key="2">
    <source>
        <dbReference type="Proteomes" id="UP001597472"/>
    </source>
</evidence>
<evidence type="ECO:0008006" key="3">
    <source>
        <dbReference type="Google" id="ProtNLM"/>
    </source>
</evidence>
<sequence>MIPVFSQENIKVPYTAHQKGKLFFSWGGNREAYSRSDIRFKGENYDFTLSNVQAHDKPKGWHIDYINPTRITIPQTNFKIGYFFSDHYYLAFAVDHMKYVMTQNQFTNINGYINLPDDAPGSAYNGNYNQAAIQATEDFLMFEHTDGLNYVYFEIGRFDDISSIFGISETDIFQINITEGFGAGALFPKTNSTLLQKKRHDDFHISGYGLSVTAGLNLTFFKYFFIQADLRGGYINMPDIKTTNAAFDSAKQDFLFVESVLSVGGTFRI</sequence>
<proteinExistence type="predicted"/>
<dbReference type="EMBL" id="JBHULS010000006">
    <property type="protein sequence ID" value="MFD2552443.1"/>
    <property type="molecule type" value="Genomic_DNA"/>
</dbReference>